<accession>A0A0T6AWZ6</accession>
<dbReference type="InterPro" id="IPR033369">
    <property type="entry name" value="C19orf12"/>
</dbReference>
<feature type="non-terminal residue" evidence="2">
    <location>
        <position position="108"/>
    </location>
</feature>
<dbReference type="Pfam" id="PF20721">
    <property type="entry name" value="C19orf12"/>
    <property type="match status" value="1"/>
</dbReference>
<proteinExistence type="inferred from homology"/>
<name>A0A0T6AWZ6_9SCAR</name>
<organism evidence="2 3">
    <name type="scientific">Oryctes borbonicus</name>
    <dbReference type="NCBI Taxonomy" id="1629725"/>
    <lineage>
        <taxon>Eukaryota</taxon>
        <taxon>Metazoa</taxon>
        <taxon>Ecdysozoa</taxon>
        <taxon>Arthropoda</taxon>
        <taxon>Hexapoda</taxon>
        <taxon>Insecta</taxon>
        <taxon>Pterygota</taxon>
        <taxon>Neoptera</taxon>
        <taxon>Endopterygota</taxon>
        <taxon>Coleoptera</taxon>
        <taxon>Polyphaga</taxon>
        <taxon>Scarabaeiformia</taxon>
        <taxon>Scarabaeidae</taxon>
        <taxon>Dynastinae</taxon>
        <taxon>Oryctes</taxon>
    </lineage>
</organism>
<dbReference type="AlphaFoldDB" id="A0A0T6AWZ6"/>
<evidence type="ECO:0000313" key="3">
    <source>
        <dbReference type="Proteomes" id="UP000051574"/>
    </source>
</evidence>
<dbReference type="PANTHER" id="PTHR31493:SF1">
    <property type="entry name" value="PROTEIN C19ORF12"/>
    <property type="match status" value="1"/>
</dbReference>
<protein>
    <submittedName>
        <fullName evidence="2">Uncharacterized protein</fullName>
    </submittedName>
</protein>
<evidence type="ECO:0000256" key="1">
    <source>
        <dbReference type="ARBA" id="ARBA00029457"/>
    </source>
</evidence>
<reference evidence="2 3" key="1">
    <citation type="submission" date="2015-09" db="EMBL/GenBank/DDBJ databases">
        <title>Draft genome of the scarab beetle Oryctes borbonicus.</title>
        <authorList>
            <person name="Meyer J.M."/>
            <person name="Markov G.V."/>
            <person name="Baskaran P."/>
            <person name="Herrmann M."/>
            <person name="Sommer R.J."/>
            <person name="Roedelsperger C."/>
        </authorList>
    </citation>
    <scope>NUCLEOTIDE SEQUENCE [LARGE SCALE GENOMIC DNA]</scope>
    <source>
        <strain evidence="2">OB123</strain>
        <tissue evidence="2">Whole animal</tissue>
    </source>
</reference>
<evidence type="ECO:0000313" key="2">
    <source>
        <dbReference type="EMBL" id="KRT79524.1"/>
    </source>
</evidence>
<gene>
    <name evidence="2" type="ORF">AMK59_7637</name>
</gene>
<dbReference type="PANTHER" id="PTHR31493">
    <property type="entry name" value="NAZO FAMILY MEMBER"/>
    <property type="match status" value="1"/>
</dbReference>
<dbReference type="EMBL" id="LJIG01022634">
    <property type="protein sequence ID" value="KRT79524.1"/>
    <property type="molecule type" value="Genomic_DNA"/>
</dbReference>
<keyword evidence="3" id="KW-1185">Reference proteome</keyword>
<sequence length="108" mass="11125">MAVVTIRIVEALSELAEYENLRVTVAESAKGALIVGSCAFLGGLVGGPVGLGVGGVIGAVTAAARGRGKFKSVAHVLKHDMTPEQRERLALSLVRAFQNIGSNDILIA</sequence>
<comment type="similarity">
    <text evidence="1">Belongs to the C19orf12 family.</text>
</comment>
<dbReference type="OrthoDB" id="5976774at2759"/>
<dbReference type="Proteomes" id="UP000051574">
    <property type="component" value="Unassembled WGS sequence"/>
</dbReference>
<comment type="caution">
    <text evidence="2">The sequence shown here is derived from an EMBL/GenBank/DDBJ whole genome shotgun (WGS) entry which is preliminary data.</text>
</comment>